<evidence type="ECO:0000313" key="1">
    <source>
        <dbReference type="Proteomes" id="UP000038045"/>
    </source>
</evidence>
<reference evidence="2" key="1">
    <citation type="submission" date="2017-02" db="UniProtKB">
        <authorList>
            <consortium name="WormBaseParasite"/>
        </authorList>
    </citation>
    <scope>IDENTIFICATION</scope>
</reference>
<dbReference type="AlphaFoldDB" id="A0A0N4ZDX7"/>
<keyword evidence="1" id="KW-1185">Reference proteome</keyword>
<organism evidence="1 2">
    <name type="scientific">Parastrongyloides trichosuri</name>
    <name type="common">Possum-specific nematode worm</name>
    <dbReference type="NCBI Taxonomy" id="131310"/>
    <lineage>
        <taxon>Eukaryota</taxon>
        <taxon>Metazoa</taxon>
        <taxon>Ecdysozoa</taxon>
        <taxon>Nematoda</taxon>
        <taxon>Chromadorea</taxon>
        <taxon>Rhabditida</taxon>
        <taxon>Tylenchina</taxon>
        <taxon>Panagrolaimomorpha</taxon>
        <taxon>Strongyloidoidea</taxon>
        <taxon>Strongyloididae</taxon>
        <taxon>Parastrongyloides</taxon>
    </lineage>
</organism>
<dbReference type="Proteomes" id="UP000038045">
    <property type="component" value="Unplaced"/>
</dbReference>
<accession>A0A0N4ZDX7</accession>
<proteinExistence type="predicted"/>
<sequence>MPGRNYDPVDLRNGFFIKFRYWSRSELLTVYVESYIYYKHGNSSEYTMIDPEAYNYRSEMKSEREERVLFYKDQGGWKEINIELGVRDDTVLRECYSDFKLVQMVFIFKNVLLNPTACINVRFKVCNL</sequence>
<evidence type="ECO:0000313" key="2">
    <source>
        <dbReference type="WBParaSite" id="PTRK_0000578200.1"/>
    </source>
</evidence>
<dbReference type="WBParaSite" id="PTRK_0000578200.1">
    <property type="protein sequence ID" value="PTRK_0000578200.1"/>
    <property type="gene ID" value="PTRK_0000578200"/>
</dbReference>
<protein>
    <submittedName>
        <fullName evidence="2">NOT2_3_5 domain-containing protein</fullName>
    </submittedName>
</protein>
<name>A0A0N4ZDX7_PARTI</name>